<dbReference type="SUPFAM" id="SSF82199">
    <property type="entry name" value="SET domain"/>
    <property type="match status" value="1"/>
</dbReference>
<dbReference type="InterPro" id="IPR050869">
    <property type="entry name" value="H3K4_H4K5_MeTrfase"/>
</dbReference>
<dbReference type="Gene3D" id="6.10.140.2220">
    <property type="match status" value="1"/>
</dbReference>
<dbReference type="PANTHER" id="PTHR12197:SF251">
    <property type="entry name" value="EG:BACR7C10.4 PROTEIN"/>
    <property type="match status" value="1"/>
</dbReference>
<dbReference type="Gene3D" id="1.10.220.160">
    <property type="match status" value="1"/>
</dbReference>
<feature type="region of interest" description="Disordered" evidence="5">
    <location>
        <begin position="1"/>
        <end position="22"/>
    </location>
</feature>
<evidence type="ECO:0000259" key="6">
    <source>
        <dbReference type="PROSITE" id="PS50280"/>
    </source>
</evidence>
<dbReference type="GeneID" id="85305155"/>
<dbReference type="GO" id="GO:0005634">
    <property type="term" value="C:nucleus"/>
    <property type="evidence" value="ECO:0007669"/>
    <property type="project" value="TreeGrafter"/>
</dbReference>
<sequence>MEPSNASHGWDGKMASCDDSEDDDYRPARTAFHEDPAVCTYMLGTVTATVPLKIAASQIASPGSGLFVTKDIMDGEEIFRSQIPFVCVEPYQTTVCHYCLEDTGSRIHHEEGRFCAGDDVTAATKRCSGCRVARFCSTACHKRAWKAFHKDECKILKDAPPIPAHHLIAYRILFWQNRDLVTSGMGKALNLLENHFVDYLADSDEATHIYEVAMAIRQMTQTKLALRAVWRLVPAIMTNAIGIRSAGRKEPHALGLDLVASVINHSCDPNAFVFHEGGKIHVRSLRPICAGEEITVSYVAMPTDVYHRRLALKKEHFFDCYCKRCSDEHKEHTEMFDRDPTKLNKLHQAQDDILRLLIDTNKALLQSTPPHRAFDVDNAETSLRTITCQAFPPGDWPAHIDPLPHARLTLALLYSRRDDKPRPALLNALRGTLPTTRYHRAGPDWVANLLDLARILLVVTGATATTTSVCVTPPEAMLLACGILGRLRAEAAGVFGLESGFVVAVGKLHDSLAGMVAEVVPGTKPGTGEFEKEFVRVQGKLLAWAGIDEIHGVSLP</sequence>
<dbReference type="PROSITE" id="PS50280">
    <property type="entry name" value="SET"/>
    <property type="match status" value="1"/>
</dbReference>
<organism evidence="8 9">
    <name type="scientific">Phialemonium atrogriseum</name>
    <dbReference type="NCBI Taxonomy" id="1093897"/>
    <lineage>
        <taxon>Eukaryota</taxon>
        <taxon>Fungi</taxon>
        <taxon>Dikarya</taxon>
        <taxon>Ascomycota</taxon>
        <taxon>Pezizomycotina</taxon>
        <taxon>Sordariomycetes</taxon>
        <taxon>Sordariomycetidae</taxon>
        <taxon>Cephalothecales</taxon>
        <taxon>Cephalothecaceae</taxon>
        <taxon>Phialemonium</taxon>
    </lineage>
</organism>
<dbReference type="SUPFAM" id="SSF144232">
    <property type="entry name" value="HIT/MYND zinc finger-like"/>
    <property type="match status" value="1"/>
</dbReference>
<dbReference type="InterPro" id="IPR001214">
    <property type="entry name" value="SET_dom"/>
</dbReference>
<gene>
    <name evidence="8" type="ORF">QBC33DRAFT_119233</name>
</gene>
<keyword evidence="1" id="KW-0479">Metal-binding</keyword>
<dbReference type="InterPro" id="IPR046341">
    <property type="entry name" value="SET_dom_sf"/>
</dbReference>
<keyword evidence="3" id="KW-0862">Zinc</keyword>
<proteinExistence type="predicted"/>
<dbReference type="Pfam" id="PF00856">
    <property type="entry name" value="SET"/>
    <property type="match status" value="1"/>
</dbReference>
<dbReference type="GO" id="GO:0008270">
    <property type="term" value="F:zinc ion binding"/>
    <property type="evidence" value="ECO:0007669"/>
    <property type="project" value="UniProtKB-KW"/>
</dbReference>
<dbReference type="AlphaFoldDB" id="A0AAJ0FER9"/>
<evidence type="ECO:0000256" key="2">
    <source>
        <dbReference type="ARBA" id="ARBA00022771"/>
    </source>
</evidence>
<dbReference type="EMBL" id="MU839013">
    <property type="protein sequence ID" value="KAK1765866.1"/>
    <property type="molecule type" value="Genomic_DNA"/>
</dbReference>
<evidence type="ECO:0000259" key="7">
    <source>
        <dbReference type="PROSITE" id="PS50865"/>
    </source>
</evidence>
<keyword evidence="9" id="KW-1185">Reference proteome</keyword>
<dbReference type="Pfam" id="PF01753">
    <property type="entry name" value="zf-MYND"/>
    <property type="match status" value="1"/>
</dbReference>
<dbReference type="PANTHER" id="PTHR12197">
    <property type="entry name" value="HISTONE-LYSINE N-METHYLTRANSFERASE SMYD"/>
    <property type="match status" value="1"/>
</dbReference>
<evidence type="ECO:0000256" key="4">
    <source>
        <dbReference type="PROSITE-ProRule" id="PRU00134"/>
    </source>
</evidence>
<name>A0AAJ0FER9_9PEZI</name>
<feature type="domain" description="MYND-type" evidence="7">
    <location>
        <begin position="96"/>
        <end position="153"/>
    </location>
</feature>
<comment type="caution">
    <text evidence="8">The sequence shown here is derived from an EMBL/GenBank/DDBJ whole genome shotgun (WGS) entry which is preliminary data.</text>
</comment>
<feature type="domain" description="SET" evidence="6">
    <location>
        <begin position="50"/>
        <end position="299"/>
    </location>
</feature>
<evidence type="ECO:0000256" key="3">
    <source>
        <dbReference type="ARBA" id="ARBA00022833"/>
    </source>
</evidence>
<evidence type="ECO:0000313" key="9">
    <source>
        <dbReference type="Proteomes" id="UP001244011"/>
    </source>
</evidence>
<dbReference type="RefSeq" id="XP_060282079.1">
    <property type="nucleotide sequence ID" value="XM_060421968.1"/>
</dbReference>
<dbReference type="CDD" id="cd20071">
    <property type="entry name" value="SET_SMYD"/>
    <property type="match status" value="1"/>
</dbReference>
<reference evidence="8" key="1">
    <citation type="submission" date="2023-06" db="EMBL/GenBank/DDBJ databases">
        <title>Genome-scale phylogeny and comparative genomics of the fungal order Sordariales.</title>
        <authorList>
            <consortium name="Lawrence Berkeley National Laboratory"/>
            <person name="Hensen N."/>
            <person name="Bonometti L."/>
            <person name="Westerberg I."/>
            <person name="Brannstrom I.O."/>
            <person name="Guillou S."/>
            <person name="Cros-Aarteil S."/>
            <person name="Calhoun S."/>
            <person name="Haridas S."/>
            <person name="Kuo A."/>
            <person name="Mondo S."/>
            <person name="Pangilinan J."/>
            <person name="Riley R."/>
            <person name="Labutti K."/>
            <person name="Andreopoulos B."/>
            <person name="Lipzen A."/>
            <person name="Chen C."/>
            <person name="Yanf M."/>
            <person name="Daum C."/>
            <person name="Ng V."/>
            <person name="Clum A."/>
            <person name="Steindorff A."/>
            <person name="Ohm R."/>
            <person name="Martin F."/>
            <person name="Silar P."/>
            <person name="Natvig D."/>
            <person name="Lalanne C."/>
            <person name="Gautier V."/>
            <person name="Ament-Velasquez S.L."/>
            <person name="Kruys A."/>
            <person name="Hutchinson M.I."/>
            <person name="Powell A.J."/>
            <person name="Barry K."/>
            <person name="Miller A.N."/>
            <person name="Grigoriev I.V."/>
            <person name="Debuchy R."/>
            <person name="Gladieux P."/>
            <person name="Thoren M.H."/>
            <person name="Johannesson H."/>
        </authorList>
    </citation>
    <scope>NUCLEOTIDE SEQUENCE</scope>
    <source>
        <strain evidence="8">8032-3</strain>
    </source>
</reference>
<dbReference type="PROSITE" id="PS50865">
    <property type="entry name" value="ZF_MYND_2"/>
    <property type="match status" value="1"/>
</dbReference>
<dbReference type="InterPro" id="IPR002893">
    <property type="entry name" value="Znf_MYND"/>
</dbReference>
<accession>A0AAJ0FER9</accession>
<evidence type="ECO:0000256" key="5">
    <source>
        <dbReference type="SAM" id="MobiDB-lite"/>
    </source>
</evidence>
<evidence type="ECO:0000313" key="8">
    <source>
        <dbReference type="EMBL" id="KAK1765866.1"/>
    </source>
</evidence>
<dbReference type="Proteomes" id="UP001244011">
    <property type="component" value="Unassembled WGS sequence"/>
</dbReference>
<dbReference type="Gene3D" id="2.170.270.10">
    <property type="entry name" value="SET domain"/>
    <property type="match status" value="1"/>
</dbReference>
<evidence type="ECO:0000256" key="1">
    <source>
        <dbReference type="ARBA" id="ARBA00022723"/>
    </source>
</evidence>
<protein>
    <submittedName>
        <fullName evidence="8">SET domain-containing protein</fullName>
    </submittedName>
</protein>
<keyword evidence="2 4" id="KW-0863">Zinc-finger</keyword>